<evidence type="ECO:0000259" key="7">
    <source>
        <dbReference type="Pfam" id="PF09335"/>
    </source>
</evidence>
<keyword evidence="2 6" id="KW-1003">Cell membrane</keyword>
<evidence type="ECO:0000313" key="10">
    <source>
        <dbReference type="Proteomes" id="UP000186808"/>
    </source>
</evidence>
<accession>A0A377GMD6</accession>
<evidence type="ECO:0000256" key="6">
    <source>
        <dbReference type="RuleBase" id="RU366058"/>
    </source>
</evidence>
<dbReference type="PANTHER" id="PTHR12677:SF59">
    <property type="entry name" value="GOLGI APPARATUS MEMBRANE PROTEIN TVP38-RELATED"/>
    <property type="match status" value="1"/>
</dbReference>
<keyword evidence="10" id="KW-1185">Reference proteome</keyword>
<dbReference type="EMBL" id="FTNL01000002">
    <property type="protein sequence ID" value="SIQ67747.1"/>
    <property type="molecule type" value="Genomic_DNA"/>
</dbReference>
<feature type="transmembrane region" description="Helical" evidence="6">
    <location>
        <begin position="146"/>
        <end position="165"/>
    </location>
</feature>
<dbReference type="EMBL" id="UGGV01000001">
    <property type="protein sequence ID" value="STO25774.1"/>
    <property type="molecule type" value="Genomic_DNA"/>
</dbReference>
<comment type="subcellular location">
    <subcellularLocation>
        <location evidence="1 6">Cell membrane</location>
        <topology evidence="1 6">Multi-pass membrane protein</topology>
    </subcellularLocation>
</comment>
<protein>
    <recommendedName>
        <fullName evidence="6">TVP38/TMEM64 family membrane protein</fullName>
    </recommendedName>
</protein>
<evidence type="ECO:0000256" key="2">
    <source>
        <dbReference type="ARBA" id="ARBA00022475"/>
    </source>
</evidence>
<feature type="transmembrane region" description="Helical" evidence="6">
    <location>
        <begin position="101"/>
        <end position="126"/>
    </location>
</feature>
<dbReference type="Proteomes" id="UP000254374">
    <property type="component" value="Unassembled WGS sequence"/>
</dbReference>
<evidence type="ECO:0000256" key="1">
    <source>
        <dbReference type="ARBA" id="ARBA00004651"/>
    </source>
</evidence>
<comment type="similarity">
    <text evidence="6">Belongs to the TVP38/TMEM64 family.</text>
</comment>
<dbReference type="InterPro" id="IPR032816">
    <property type="entry name" value="VTT_dom"/>
</dbReference>
<evidence type="ECO:0000256" key="5">
    <source>
        <dbReference type="ARBA" id="ARBA00023136"/>
    </source>
</evidence>
<reference evidence="8 10" key="1">
    <citation type="submission" date="2017-01" db="EMBL/GenBank/DDBJ databases">
        <authorList>
            <person name="Varghese N."/>
            <person name="Submissions S."/>
        </authorList>
    </citation>
    <scope>NUCLEOTIDE SEQUENCE [LARGE SCALE GENOMIC DNA]</scope>
    <source>
        <strain evidence="8 10">ATCC 33342</strain>
    </source>
</reference>
<evidence type="ECO:0000313" key="9">
    <source>
        <dbReference type="EMBL" id="STO25774.1"/>
    </source>
</evidence>
<sequence length="246" mass="28144">MLRTETITNTDLSHKKINPKNYRITHPIKTIFIVLALVSLITTAIFFHNYSNEIINWIEHLGWIAPILFLIIYCLATIMFLPTMVITLAGGALFGPLFGTLLNLLGATSGAAFSFLITRHLIYNWFSQRKGEKLGKLISAVEKKGWVIVAFLRLVPIIPFNIVNYGLGITTIKFRPYLLTTFIFLIPAEIIYTYLGYAGMGLLKQEVFYKNRVILMSVLVLLLLCVIKLLHFNYFRFQHAEKKIID</sequence>
<feature type="transmembrane region" description="Helical" evidence="6">
    <location>
        <begin position="177"/>
        <end position="195"/>
    </location>
</feature>
<keyword evidence="5 6" id="KW-0472">Membrane</keyword>
<evidence type="ECO:0000313" key="11">
    <source>
        <dbReference type="Proteomes" id="UP000254374"/>
    </source>
</evidence>
<reference evidence="9 11" key="2">
    <citation type="submission" date="2018-06" db="EMBL/GenBank/DDBJ databases">
        <authorList>
            <consortium name="Pathogen Informatics"/>
            <person name="Doyle S."/>
        </authorList>
    </citation>
    <scope>NUCLEOTIDE SEQUENCE [LARGE SCALE GENOMIC DNA]</scope>
    <source>
        <strain evidence="9 11">NCTC11401</strain>
    </source>
</reference>
<dbReference type="Pfam" id="PF09335">
    <property type="entry name" value="VTT_dom"/>
    <property type="match status" value="1"/>
</dbReference>
<dbReference type="Proteomes" id="UP000186808">
    <property type="component" value="Unassembled WGS sequence"/>
</dbReference>
<dbReference type="STRING" id="464.Lgor_0084"/>
<dbReference type="GO" id="GO:0005886">
    <property type="term" value="C:plasma membrane"/>
    <property type="evidence" value="ECO:0007669"/>
    <property type="project" value="UniProtKB-SubCell"/>
</dbReference>
<name>A0A377GMD6_9GAMM</name>
<dbReference type="PANTHER" id="PTHR12677">
    <property type="entry name" value="GOLGI APPARATUS MEMBRANE PROTEIN TVP38-RELATED"/>
    <property type="match status" value="1"/>
</dbReference>
<evidence type="ECO:0000313" key="8">
    <source>
        <dbReference type="EMBL" id="SIQ67747.1"/>
    </source>
</evidence>
<gene>
    <name evidence="9" type="primary">ydjZ</name>
    <name evidence="9" type="ORF">NCTC11401_02616</name>
    <name evidence="8" type="ORF">SAMN05421777_102191</name>
</gene>
<evidence type="ECO:0000256" key="3">
    <source>
        <dbReference type="ARBA" id="ARBA00022692"/>
    </source>
</evidence>
<keyword evidence="3 6" id="KW-0812">Transmembrane</keyword>
<proteinExistence type="inferred from homology"/>
<feature type="transmembrane region" description="Helical" evidence="6">
    <location>
        <begin position="215"/>
        <end position="235"/>
    </location>
</feature>
<keyword evidence="4 6" id="KW-1133">Transmembrane helix</keyword>
<organism evidence="9 11">
    <name type="scientific">Fluoribacter gormanii</name>
    <dbReference type="NCBI Taxonomy" id="464"/>
    <lineage>
        <taxon>Bacteria</taxon>
        <taxon>Pseudomonadati</taxon>
        <taxon>Pseudomonadota</taxon>
        <taxon>Gammaproteobacteria</taxon>
        <taxon>Legionellales</taxon>
        <taxon>Legionellaceae</taxon>
        <taxon>Fluoribacter</taxon>
    </lineage>
</organism>
<feature type="domain" description="VTT" evidence="7">
    <location>
        <begin position="81"/>
        <end position="197"/>
    </location>
</feature>
<feature type="transmembrane region" description="Helical" evidence="6">
    <location>
        <begin position="30"/>
        <end position="51"/>
    </location>
</feature>
<feature type="transmembrane region" description="Helical" evidence="6">
    <location>
        <begin position="63"/>
        <end position="89"/>
    </location>
</feature>
<evidence type="ECO:0000256" key="4">
    <source>
        <dbReference type="ARBA" id="ARBA00022989"/>
    </source>
</evidence>
<dbReference type="AlphaFoldDB" id="A0A377GMD6"/>
<dbReference type="InterPro" id="IPR015414">
    <property type="entry name" value="TMEM64"/>
</dbReference>